<feature type="domain" description="DUF6924" evidence="1">
    <location>
        <begin position="51"/>
        <end position="177"/>
    </location>
</feature>
<accession>A0A239A0D3</accession>
<proteinExistence type="predicted"/>
<dbReference type="OrthoDB" id="7854965at2"/>
<reference evidence="2 3" key="1">
    <citation type="submission" date="2017-06" db="EMBL/GenBank/DDBJ databases">
        <authorList>
            <person name="Kim H.J."/>
            <person name="Triplett B.A."/>
        </authorList>
    </citation>
    <scope>NUCLEOTIDE SEQUENCE [LARGE SCALE GENOMIC DNA]</scope>
    <source>
        <strain evidence="2 3">DSM 25597</strain>
    </source>
</reference>
<evidence type="ECO:0000313" key="2">
    <source>
        <dbReference type="EMBL" id="SNR88751.1"/>
    </source>
</evidence>
<name>A0A239A0D3_9FLAO</name>
<dbReference type="Pfam" id="PF21962">
    <property type="entry name" value="DUF6924"/>
    <property type="match status" value="1"/>
</dbReference>
<sequence>MKRVILFLIVTVCFYSCNSHNDANNQSNKTASKNEMTKPNDTIIHLPDTKEVLVLRTDFSNDKQWDKICGLITQSVKELGFKPNVEFLSDTKYEGLKKERLLHRNKSYTHLYIFMIDSTTVNHNEHPILCIDLYDHPGESFRAIPSQMWNVENNLSNSNMDFEEFLNEADTDGIFRGLE</sequence>
<organism evidence="2 3">
    <name type="scientific">Dokdonia pacifica</name>
    <dbReference type="NCBI Taxonomy" id="1627892"/>
    <lineage>
        <taxon>Bacteria</taxon>
        <taxon>Pseudomonadati</taxon>
        <taxon>Bacteroidota</taxon>
        <taxon>Flavobacteriia</taxon>
        <taxon>Flavobacteriales</taxon>
        <taxon>Flavobacteriaceae</taxon>
        <taxon>Dokdonia</taxon>
    </lineage>
</organism>
<dbReference type="RefSeq" id="WP_089371873.1">
    <property type="nucleotide sequence ID" value="NZ_BMEP01000007.1"/>
</dbReference>
<dbReference type="EMBL" id="FZNY01000004">
    <property type="protein sequence ID" value="SNR88751.1"/>
    <property type="molecule type" value="Genomic_DNA"/>
</dbReference>
<evidence type="ECO:0000259" key="1">
    <source>
        <dbReference type="Pfam" id="PF21962"/>
    </source>
</evidence>
<dbReference type="Proteomes" id="UP000198379">
    <property type="component" value="Unassembled WGS sequence"/>
</dbReference>
<dbReference type="AlphaFoldDB" id="A0A239A0D3"/>
<gene>
    <name evidence="2" type="ORF">SAMN06265376_10447</name>
</gene>
<keyword evidence="3" id="KW-1185">Reference proteome</keyword>
<dbReference type="InterPro" id="IPR053832">
    <property type="entry name" value="DUF6924"/>
</dbReference>
<evidence type="ECO:0000313" key="3">
    <source>
        <dbReference type="Proteomes" id="UP000198379"/>
    </source>
</evidence>
<protein>
    <recommendedName>
        <fullName evidence="1">DUF6924 domain-containing protein</fullName>
    </recommendedName>
</protein>